<dbReference type="PROSITE" id="PS00629">
    <property type="entry name" value="IMP_1"/>
    <property type="match status" value="1"/>
</dbReference>
<sequence>MLEDSWALVRDNLDQTVSLRREITWKPDGSPVTQADLFQEKLIADFLRARLPDVTLIAEESYVAGQDMQSGWVAVLDPIDGTENFCSGLKEWGVALSIWRDGAHQGSALMLPEMGDILMSGMSIPTYKSRIVGLSSSYNAEIGAILADNPEGRVMGCAVYNMYNVIRGAYARFVNPKGAYSWDLLAGVALAHEAGCAVFLEGEPYHGQFLDPDKRHRVDIWHRHDLHPGQGPVG</sequence>
<dbReference type="Proteomes" id="UP000052232">
    <property type="component" value="Unassembled WGS sequence"/>
</dbReference>
<accession>A0A0J7Y0C7</accession>
<evidence type="ECO:0000313" key="8">
    <source>
        <dbReference type="Proteomes" id="UP000052232"/>
    </source>
</evidence>
<evidence type="ECO:0000256" key="6">
    <source>
        <dbReference type="PIRSR" id="PIRSR600760-2"/>
    </source>
</evidence>
<dbReference type="GO" id="GO:0016791">
    <property type="term" value="F:phosphatase activity"/>
    <property type="evidence" value="ECO:0007669"/>
    <property type="project" value="UniProtKB-ARBA"/>
</dbReference>
<gene>
    <name evidence="7" type="ORF">V473_03130</name>
</gene>
<evidence type="ECO:0000256" key="5">
    <source>
        <dbReference type="ARBA" id="ARBA00022842"/>
    </source>
</evidence>
<keyword evidence="3 6" id="KW-0479">Metal-binding</keyword>
<evidence type="ECO:0000256" key="2">
    <source>
        <dbReference type="ARBA" id="ARBA00009759"/>
    </source>
</evidence>
<keyword evidence="4" id="KW-0378">Hydrolase</keyword>
<comment type="cofactor">
    <cofactor evidence="1 6">
        <name>Mg(2+)</name>
        <dbReference type="ChEBI" id="CHEBI:18420"/>
    </cofactor>
</comment>
<keyword evidence="8" id="KW-1185">Reference proteome</keyword>
<dbReference type="SUPFAM" id="SSF56655">
    <property type="entry name" value="Carbohydrate phosphatase"/>
    <property type="match status" value="1"/>
</dbReference>
<dbReference type="PANTHER" id="PTHR43200:SF6">
    <property type="entry name" value="3'(2'),5'-BISPHOSPHATE NUCLEOTIDASE"/>
    <property type="match status" value="1"/>
</dbReference>
<dbReference type="PATRIC" id="fig|1420583.3.peg.630"/>
<organism evidence="7 8">
    <name type="scientific">Sphingobium cupriresistens LL01</name>
    <dbReference type="NCBI Taxonomy" id="1420583"/>
    <lineage>
        <taxon>Bacteria</taxon>
        <taxon>Pseudomonadati</taxon>
        <taxon>Pseudomonadota</taxon>
        <taxon>Alphaproteobacteria</taxon>
        <taxon>Sphingomonadales</taxon>
        <taxon>Sphingomonadaceae</taxon>
        <taxon>Sphingobium</taxon>
    </lineage>
</organism>
<dbReference type="CDD" id="cd01637">
    <property type="entry name" value="IMPase_like"/>
    <property type="match status" value="1"/>
</dbReference>
<dbReference type="Gene3D" id="3.30.540.10">
    <property type="entry name" value="Fructose-1,6-Bisphosphatase, subunit A, domain 1"/>
    <property type="match status" value="1"/>
</dbReference>
<dbReference type="AlphaFoldDB" id="A0A0J7Y0C7"/>
<dbReference type="Gene3D" id="3.40.190.80">
    <property type="match status" value="1"/>
</dbReference>
<proteinExistence type="inferred from homology"/>
<name>A0A0J7Y0C7_9SPHN</name>
<evidence type="ECO:0000256" key="1">
    <source>
        <dbReference type="ARBA" id="ARBA00001946"/>
    </source>
</evidence>
<feature type="binding site" evidence="6">
    <location>
        <position position="77"/>
    </location>
    <ligand>
        <name>Mg(2+)</name>
        <dbReference type="ChEBI" id="CHEBI:18420"/>
        <label>1</label>
        <note>catalytic</note>
    </ligand>
</feature>
<dbReference type="InterPro" id="IPR051090">
    <property type="entry name" value="Inositol_monoP_superfamily"/>
</dbReference>
<evidence type="ECO:0000313" key="7">
    <source>
        <dbReference type="EMBL" id="KMS57232.1"/>
    </source>
</evidence>
<dbReference type="PRINTS" id="PR00377">
    <property type="entry name" value="IMPHPHTASES"/>
</dbReference>
<keyword evidence="5 6" id="KW-0460">Magnesium</keyword>
<comment type="caution">
    <text evidence="7">The sequence shown here is derived from an EMBL/GenBank/DDBJ whole genome shotgun (WGS) entry which is preliminary data.</text>
</comment>
<dbReference type="STRING" id="1420583.V473_03130"/>
<reference evidence="7 8" key="1">
    <citation type="journal article" date="2015" name="G3 (Bethesda)">
        <title>Insights into Ongoing Evolution of the Hexachlorocyclohexane Catabolic Pathway from Comparative Genomics of Ten Sphingomonadaceae Strains.</title>
        <authorList>
            <person name="Pearce S.L."/>
            <person name="Oakeshott J.G."/>
            <person name="Pandey G."/>
        </authorList>
    </citation>
    <scope>NUCLEOTIDE SEQUENCE [LARGE SCALE GENOMIC DNA]</scope>
    <source>
        <strain evidence="7 8">LL01</strain>
    </source>
</reference>
<dbReference type="GO" id="GO:0046872">
    <property type="term" value="F:metal ion binding"/>
    <property type="evidence" value="ECO:0007669"/>
    <property type="project" value="UniProtKB-KW"/>
</dbReference>
<feature type="binding site" evidence="6">
    <location>
        <position position="59"/>
    </location>
    <ligand>
        <name>Mg(2+)</name>
        <dbReference type="ChEBI" id="CHEBI:18420"/>
        <label>1</label>
        <note>catalytic</note>
    </ligand>
</feature>
<feature type="binding site" evidence="6">
    <location>
        <position position="79"/>
    </location>
    <ligand>
        <name>Mg(2+)</name>
        <dbReference type="ChEBI" id="CHEBI:18420"/>
        <label>1</label>
        <note>catalytic</note>
    </ligand>
</feature>
<dbReference type="PANTHER" id="PTHR43200">
    <property type="entry name" value="PHOSPHATASE"/>
    <property type="match status" value="1"/>
</dbReference>
<protein>
    <submittedName>
        <fullName evidence="7">Inositol monophosphatase</fullName>
    </submittedName>
</protein>
<dbReference type="EMBL" id="JACT01000001">
    <property type="protein sequence ID" value="KMS57232.1"/>
    <property type="molecule type" value="Genomic_DNA"/>
</dbReference>
<feature type="binding site" evidence="6">
    <location>
        <position position="80"/>
    </location>
    <ligand>
        <name>Mg(2+)</name>
        <dbReference type="ChEBI" id="CHEBI:18420"/>
        <label>1</label>
        <note>catalytic</note>
    </ligand>
</feature>
<comment type="similarity">
    <text evidence="2">Belongs to the inositol monophosphatase superfamily.</text>
</comment>
<feature type="binding site" evidence="6">
    <location>
        <position position="183"/>
    </location>
    <ligand>
        <name>Mg(2+)</name>
        <dbReference type="ChEBI" id="CHEBI:18420"/>
        <label>1</label>
        <note>catalytic</note>
    </ligand>
</feature>
<dbReference type="Pfam" id="PF00459">
    <property type="entry name" value="Inositol_P"/>
    <property type="match status" value="1"/>
</dbReference>
<evidence type="ECO:0000256" key="4">
    <source>
        <dbReference type="ARBA" id="ARBA00022801"/>
    </source>
</evidence>
<dbReference type="InterPro" id="IPR020583">
    <property type="entry name" value="Inositol_monoP_metal-BS"/>
</dbReference>
<dbReference type="InterPro" id="IPR000760">
    <property type="entry name" value="Inositol_monophosphatase-like"/>
</dbReference>
<evidence type="ECO:0000256" key="3">
    <source>
        <dbReference type="ARBA" id="ARBA00022723"/>
    </source>
</evidence>